<keyword evidence="14" id="KW-1185">Reference proteome</keyword>
<feature type="transmembrane region" description="Helical" evidence="10">
    <location>
        <begin position="1257"/>
        <end position="1279"/>
    </location>
</feature>
<feature type="domain" description="Cadherin" evidence="12">
    <location>
        <begin position="277"/>
        <end position="394"/>
    </location>
</feature>
<sequence length="1398" mass="153981">MLCALGRAVCALLPISACLISGVGSASLSINPAEDLIFKQQSDPDFVVGELVTTDYVPNATTTSLTGNCRYCVELRDLLNGTSVIHPKPDSWRACYDNAVSKSSPVNAPLRLQFCQAEFLLSGEDYTEVVKRMISVNQAPVITESSEQIVEIEENVNSTFVFSLRITDPDQYNVSYSGRRMLMKSCIDHPERECHWTTYRGNVAPCPNHVCTYGGTDVFDVTLNLTSPMDYETERIHTILLEIVDAYTLNNPEVQNSVWQTVTVRVLDVQDMPPFWTSIPPSPVVDEYCAPGTEVFAVKAIDGDLGVKYPSNITYSLEQMTGGEATNQSALTITTVNGTGIISVARSFPIEEFADSDGYIIVNLTAKEVETNQTSVPLILKVLVRDIDNNPPLLYIVENGVLPVLTNTFHARIEENALIRTPIELVLPGSQIVVQDDDMGENAKFLIAISPNDTFEVSPTQGQGYASLTIRVKDNSLLDAEIRQTIHLTMSVWGVTALAEERGPTITTIVIDITDMNDEASFVQYSDSEGQRSICNSSSFPVEVNETFYQQQPRPLLDMYLNGTNIVDADWDIVNRADVSFRDRSFDQPSFAVTSGGVLQVVGPLDYETAPDHMHAVAFIVENRGRNGVLMTSECTVNVTLIDINDELPTITTESNFAIDENLEGLLGIVLANDLDATANLAFSITVDRAESPNGVSLPNPGSFGAHFAFMVEDLAEGQHPGNRSASIRVVIPLDREETQTIYATIAVTDENGDEGLSNYPQTVRKQIVLSVRDVNDNPPQLRYGDEEVGRAFTMDFPELSSRPIVRDFVVTDPDSKPSPPNFQPRVEGFSDPPYANHVSVVRIDANKIRLTIVQAFDYDLIQQLNFTLVVHDDDPDHPSVEPVLNTATTIILNIQNVNNHGPIITSPDDDRLFEINESDGRVYSTSNPGNFAPVNTDIQVTATDQDFPDFFPLKYLMSFKQSPELTSKLRMDEWSGQVTVVEPIDREEAGYDKTFILLLQVIDNADETFNYQTSETRQIRAKIRDVNDNEPIFPNGTEATSIALLPKDNRIGYELPFRHQAKDLDEAETCGKLVYSLVSSASSDSLEINSATGVLKIKSQLTGNTLNFEVEVFDGSVAPQCAPGHRVQHGMFIKILGTEEVHQLRVGIEMDDQAQKQAELDAINAKMEEIGRRNGYIYLFRALSDPKSRSPRVKREKRDQVLDYSYVNATYDPVPIEQINKMLLAYEEELVAVGVGLIGAPNPKPEGKSEGLDSKWIVIGVLVGLLVVAVITAGILVAEKLKLNRKLHAYKSSAGVETAADLSSTNNDGSNNTFSPYTSGSQLRTNPILARFGNVDARFPTMEEGDDFEAVDGIVFPDGIQSESSADDAAATGVEDFEAVLASTNRENLQKQLRANR</sequence>
<evidence type="ECO:0000259" key="12">
    <source>
        <dbReference type="PROSITE" id="PS50268"/>
    </source>
</evidence>
<dbReference type="GO" id="GO:0005509">
    <property type="term" value="F:calcium ion binding"/>
    <property type="evidence" value="ECO:0007669"/>
    <property type="project" value="UniProtKB-UniRule"/>
</dbReference>
<dbReference type="InterPro" id="IPR015919">
    <property type="entry name" value="Cadherin-like_sf"/>
</dbReference>
<evidence type="ECO:0000256" key="2">
    <source>
        <dbReference type="ARBA" id="ARBA00022692"/>
    </source>
</evidence>
<name>A0A1D1UK67_RAMVA</name>
<comment type="subcellular location">
    <subcellularLocation>
        <location evidence="1">Membrane</location>
        <topology evidence="1">Single-pass membrane protein</topology>
    </subcellularLocation>
</comment>
<feature type="region of interest" description="Disordered" evidence="9">
    <location>
        <begin position="1299"/>
        <end position="1321"/>
    </location>
</feature>
<keyword evidence="7" id="KW-0325">Glycoprotein</keyword>
<dbReference type="GO" id="GO:0007156">
    <property type="term" value="P:homophilic cell adhesion via plasma membrane adhesion molecules"/>
    <property type="evidence" value="ECO:0007669"/>
    <property type="project" value="InterPro"/>
</dbReference>
<dbReference type="PANTHER" id="PTHR24028:SF328">
    <property type="entry name" value="CADHERIN-3"/>
    <property type="match status" value="1"/>
</dbReference>
<evidence type="ECO:0000256" key="4">
    <source>
        <dbReference type="ARBA" id="ARBA00022837"/>
    </source>
</evidence>
<feature type="domain" description="Cadherin" evidence="12">
    <location>
        <begin position="405"/>
        <end position="523"/>
    </location>
</feature>
<proteinExistence type="predicted"/>
<dbReference type="SMART" id="SM00112">
    <property type="entry name" value="CA"/>
    <property type="match status" value="7"/>
</dbReference>
<keyword evidence="2 10" id="KW-0812">Transmembrane</keyword>
<evidence type="ECO:0000313" key="14">
    <source>
        <dbReference type="Proteomes" id="UP000186922"/>
    </source>
</evidence>
<dbReference type="Gene3D" id="2.60.40.60">
    <property type="entry name" value="Cadherins"/>
    <property type="match status" value="8"/>
</dbReference>
<dbReference type="OrthoDB" id="6079678at2759"/>
<reference evidence="13 14" key="1">
    <citation type="journal article" date="2016" name="Nat. Commun.">
        <title>Extremotolerant tardigrade genome and improved radiotolerance of human cultured cells by tardigrade-unique protein.</title>
        <authorList>
            <person name="Hashimoto T."/>
            <person name="Horikawa D.D."/>
            <person name="Saito Y."/>
            <person name="Kuwahara H."/>
            <person name="Kozuka-Hata H."/>
            <person name="Shin-I T."/>
            <person name="Minakuchi Y."/>
            <person name="Ohishi K."/>
            <person name="Motoyama A."/>
            <person name="Aizu T."/>
            <person name="Enomoto A."/>
            <person name="Kondo K."/>
            <person name="Tanaka S."/>
            <person name="Hara Y."/>
            <person name="Koshikawa S."/>
            <person name="Sagara H."/>
            <person name="Miura T."/>
            <person name="Yokobori S."/>
            <person name="Miyagawa K."/>
            <person name="Suzuki Y."/>
            <person name="Kubo T."/>
            <person name="Oyama M."/>
            <person name="Kohara Y."/>
            <person name="Fujiyama A."/>
            <person name="Arakawa K."/>
            <person name="Katayama T."/>
            <person name="Toyoda A."/>
            <person name="Kunieda T."/>
        </authorList>
    </citation>
    <scope>NUCLEOTIDE SEQUENCE [LARGE SCALE GENOMIC DNA]</scope>
    <source>
        <strain evidence="13 14">YOKOZUNA-1</strain>
    </source>
</reference>
<evidence type="ECO:0000256" key="11">
    <source>
        <dbReference type="SAM" id="SignalP"/>
    </source>
</evidence>
<protein>
    <recommendedName>
        <fullName evidence="12">Cadherin domain-containing protein</fullName>
    </recommendedName>
</protein>
<comment type="caution">
    <text evidence="13">The sequence shown here is derived from an EMBL/GenBank/DDBJ whole genome shotgun (WGS) entry which is preliminary data.</text>
</comment>
<dbReference type="CDD" id="cd11304">
    <property type="entry name" value="Cadherin_repeat"/>
    <property type="match status" value="4"/>
</dbReference>
<evidence type="ECO:0000256" key="5">
    <source>
        <dbReference type="ARBA" id="ARBA00022989"/>
    </source>
</evidence>
<keyword evidence="4 8" id="KW-0106">Calcium</keyword>
<feature type="domain" description="Cadherin" evidence="12">
    <location>
        <begin position="935"/>
        <end position="1034"/>
    </location>
</feature>
<organism evidence="13 14">
    <name type="scientific">Ramazzottius varieornatus</name>
    <name type="common">Water bear</name>
    <name type="synonym">Tardigrade</name>
    <dbReference type="NCBI Taxonomy" id="947166"/>
    <lineage>
        <taxon>Eukaryota</taxon>
        <taxon>Metazoa</taxon>
        <taxon>Ecdysozoa</taxon>
        <taxon>Tardigrada</taxon>
        <taxon>Eutardigrada</taxon>
        <taxon>Parachela</taxon>
        <taxon>Hypsibioidea</taxon>
        <taxon>Ramazzottiidae</taxon>
        <taxon>Ramazzottius</taxon>
    </lineage>
</organism>
<dbReference type="PROSITE" id="PS50268">
    <property type="entry name" value="CADHERIN_2"/>
    <property type="match status" value="7"/>
</dbReference>
<feature type="domain" description="Cadherin" evidence="12">
    <location>
        <begin position="811"/>
        <end position="905"/>
    </location>
</feature>
<evidence type="ECO:0000256" key="8">
    <source>
        <dbReference type="PROSITE-ProRule" id="PRU00043"/>
    </source>
</evidence>
<keyword evidence="5 10" id="KW-1133">Transmembrane helix</keyword>
<feature type="chain" id="PRO_5008897304" description="Cadherin domain-containing protein" evidence="11">
    <location>
        <begin position="26"/>
        <end position="1398"/>
    </location>
</feature>
<feature type="domain" description="Cadherin" evidence="12">
    <location>
        <begin position="536"/>
        <end position="651"/>
    </location>
</feature>
<accession>A0A1D1UK67</accession>
<evidence type="ECO:0000256" key="6">
    <source>
        <dbReference type="ARBA" id="ARBA00023136"/>
    </source>
</evidence>
<evidence type="ECO:0000256" key="9">
    <source>
        <dbReference type="SAM" id="MobiDB-lite"/>
    </source>
</evidence>
<dbReference type="STRING" id="947166.A0A1D1UK67"/>
<dbReference type="PROSITE" id="PS00232">
    <property type="entry name" value="CADHERIN_1"/>
    <property type="match status" value="1"/>
</dbReference>
<dbReference type="Proteomes" id="UP000186922">
    <property type="component" value="Unassembled WGS sequence"/>
</dbReference>
<evidence type="ECO:0000256" key="3">
    <source>
        <dbReference type="ARBA" id="ARBA00022737"/>
    </source>
</evidence>
<dbReference type="EMBL" id="BDGG01000001">
    <property type="protein sequence ID" value="GAU88940.1"/>
    <property type="molecule type" value="Genomic_DNA"/>
</dbReference>
<gene>
    <name evidence="13" type="primary">RvY_01549-1</name>
    <name evidence="13" type="synonym">RvY_01549.1</name>
    <name evidence="13" type="ORF">RvY_01549</name>
</gene>
<evidence type="ECO:0000313" key="13">
    <source>
        <dbReference type="EMBL" id="GAU88940.1"/>
    </source>
</evidence>
<dbReference type="SUPFAM" id="SSF49313">
    <property type="entry name" value="Cadherin-like"/>
    <property type="match status" value="6"/>
</dbReference>
<feature type="signal peptide" evidence="11">
    <location>
        <begin position="1"/>
        <end position="25"/>
    </location>
</feature>
<dbReference type="PRINTS" id="PR00205">
    <property type="entry name" value="CADHERIN"/>
</dbReference>
<keyword evidence="11" id="KW-0732">Signal</keyword>
<evidence type="ECO:0000256" key="10">
    <source>
        <dbReference type="SAM" id="Phobius"/>
    </source>
</evidence>
<dbReference type="InterPro" id="IPR050174">
    <property type="entry name" value="Protocadherin/Cadherin-CA"/>
</dbReference>
<evidence type="ECO:0000256" key="1">
    <source>
        <dbReference type="ARBA" id="ARBA00004167"/>
    </source>
</evidence>
<keyword evidence="6 10" id="KW-0472">Membrane</keyword>
<feature type="domain" description="Cadherin" evidence="12">
    <location>
        <begin position="651"/>
        <end position="782"/>
    </location>
</feature>
<dbReference type="GO" id="GO:0005886">
    <property type="term" value="C:plasma membrane"/>
    <property type="evidence" value="ECO:0007669"/>
    <property type="project" value="InterPro"/>
</dbReference>
<feature type="compositionally biased region" description="Polar residues" evidence="9">
    <location>
        <begin position="1302"/>
        <end position="1321"/>
    </location>
</feature>
<feature type="domain" description="Cadherin" evidence="12">
    <location>
        <begin position="144"/>
        <end position="276"/>
    </location>
</feature>
<evidence type="ECO:0000256" key="7">
    <source>
        <dbReference type="ARBA" id="ARBA00023180"/>
    </source>
</evidence>
<dbReference type="InterPro" id="IPR002126">
    <property type="entry name" value="Cadherin-like_dom"/>
</dbReference>
<keyword evidence="3" id="KW-0677">Repeat</keyword>
<dbReference type="PANTHER" id="PTHR24028">
    <property type="entry name" value="CADHERIN-87A"/>
    <property type="match status" value="1"/>
</dbReference>
<dbReference type="InterPro" id="IPR020894">
    <property type="entry name" value="Cadherin_CS"/>
</dbReference>